<sequence length="85" mass="9203">MVRVEVPRVADGAPELKIVRWHQKAGDRVGRGEGLAEGTTEKLTIYISSAVEGTLARILIRESEKARVGQAVAEIVPHETGGRTE</sequence>
<dbReference type="Proteomes" id="UP000591948">
    <property type="component" value="Unassembled WGS sequence"/>
</dbReference>
<dbReference type="InterPro" id="IPR011053">
    <property type="entry name" value="Single_hybrid_motif"/>
</dbReference>
<comment type="caution">
    <text evidence="2">The sequence shown here is derived from an EMBL/GenBank/DDBJ whole genome shotgun (WGS) entry which is preliminary data.</text>
</comment>
<reference evidence="2 3" key="1">
    <citation type="journal article" date="2020" name="Front. Microbiol.">
        <title>Single-cell genomics of novel Actinobacteria with the Wood-Ljungdahl pathway discovered in a serpentinizing system.</title>
        <authorList>
            <person name="Merino N."/>
            <person name="Kawai M."/>
            <person name="Boyd E.S."/>
            <person name="Colman D.R."/>
            <person name="McGlynn S.E."/>
            <person name="Nealson K.H."/>
            <person name="Kurokawa K."/>
            <person name="Hongoh Y."/>
        </authorList>
    </citation>
    <scope>NUCLEOTIDE SEQUENCE [LARGE SCALE GENOMIC DNA]</scope>
    <source>
        <strain evidence="2 3">S33</strain>
    </source>
</reference>
<dbReference type="CDD" id="cd06849">
    <property type="entry name" value="lipoyl_domain"/>
    <property type="match status" value="1"/>
</dbReference>
<dbReference type="InterPro" id="IPR000089">
    <property type="entry name" value="Biotin_lipoyl"/>
</dbReference>
<name>A0A6V8P819_9ACTN</name>
<dbReference type="Pfam" id="PF00364">
    <property type="entry name" value="Biotin_lipoyl"/>
    <property type="match status" value="1"/>
</dbReference>
<evidence type="ECO:0000313" key="3">
    <source>
        <dbReference type="Proteomes" id="UP000591948"/>
    </source>
</evidence>
<dbReference type="AlphaFoldDB" id="A0A6V8P819"/>
<organism evidence="2 3">
    <name type="scientific">Candidatus Hakubella thermalkaliphila</name>
    <dbReference type="NCBI Taxonomy" id="2754717"/>
    <lineage>
        <taxon>Bacteria</taxon>
        <taxon>Bacillati</taxon>
        <taxon>Actinomycetota</taxon>
        <taxon>Actinomycetota incertae sedis</taxon>
        <taxon>Candidatus Hakubellales</taxon>
        <taxon>Candidatus Hakubellaceae</taxon>
        <taxon>Candidatus Hakubella</taxon>
    </lineage>
</organism>
<evidence type="ECO:0000259" key="1">
    <source>
        <dbReference type="Pfam" id="PF00364"/>
    </source>
</evidence>
<keyword evidence="3" id="KW-1185">Reference proteome</keyword>
<dbReference type="SUPFAM" id="SSF51230">
    <property type="entry name" value="Single hybrid motif"/>
    <property type="match status" value="1"/>
</dbReference>
<evidence type="ECO:0000313" key="2">
    <source>
        <dbReference type="EMBL" id="GFP28779.1"/>
    </source>
</evidence>
<accession>A0A6V8P819</accession>
<dbReference type="EMBL" id="BLRY01000405">
    <property type="protein sequence ID" value="GFP28779.1"/>
    <property type="molecule type" value="Genomic_DNA"/>
</dbReference>
<proteinExistence type="predicted"/>
<protein>
    <recommendedName>
        <fullName evidence="1">Lipoyl-binding domain-containing protein</fullName>
    </recommendedName>
</protein>
<feature type="domain" description="Lipoyl-binding" evidence="1">
    <location>
        <begin position="4"/>
        <end position="75"/>
    </location>
</feature>
<dbReference type="Gene3D" id="2.40.50.100">
    <property type="match status" value="1"/>
</dbReference>
<gene>
    <name evidence="2" type="ORF">HKBW3S33_02195</name>
</gene>